<dbReference type="InterPro" id="IPR002885">
    <property type="entry name" value="PPR_rpt"/>
</dbReference>
<dbReference type="InterPro" id="IPR046960">
    <property type="entry name" value="PPR_At4g14850-like_plant"/>
</dbReference>
<evidence type="ECO:0000256" key="1">
    <source>
        <dbReference type="ARBA" id="ARBA00022737"/>
    </source>
</evidence>
<dbReference type="eggNOG" id="KOG4197">
    <property type="taxonomic scope" value="Eukaryota"/>
</dbReference>
<dbReference type="HOGENOM" id="CLU_002706_0_0_1"/>
<evidence type="ECO:0000313" key="3">
    <source>
        <dbReference type="EMBL" id="EFJ34643.1"/>
    </source>
</evidence>
<proteinExistence type="predicted"/>
<feature type="non-terminal residue" evidence="3">
    <location>
        <position position="1"/>
    </location>
</feature>
<dbReference type="PANTHER" id="PTHR47926:SF533">
    <property type="entry name" value="DYW DOMAIN-CONTAINING PROTEIN"/>
    <property type="match status" value="1"/>
</dbReference>
<evidence type="ECO:0000256" key="2">
    <source>
        <dbReference type="PROSITE-ProRule" id="PRU00708"/>
    </source>
</evidence>
<dbReference type="InterPro" id="IPR011990">
    <property type="entry name" value="TPR-like_helical_dom_sf"/>
</dbReference>
<evidence type="ECO:0008006" key="5">
    <source>
        <dbReference type="Google" id="ProtNLM"/>
    </source>
</evidence>
<dbReference type="GO" id="GO:0009451">
    <property type="term" value="P:RNA modification"/>
    <property type="evidence" value="ECO:0007669"/>
    <property type="project" value="InterPro"/>
</dbReference>
<name>D8QYM3_SELML</name>
<evidence type="ECO:0000313" key="4">
    <source>
        <dbReference type="Proteomes" id="UP000001514"/>
    </source>
</evidence>
<dbReference type="NCBIfam" id="TIGR00756">
    <property type="entry name" value="PPR"/>
    <property type="match status" value="1"/>
</dbReference>
<accession>D8QYM3</accession>
<keyword evidence="1" id="KW-0677">Repeat</keyword>
<keyword evidence="4" id="KW-1185">Reference proteome</keyword>
<dbReference type="Pfam" id="PF13041">
    <property type="entry name" value="PPR_2"/>
    <property type="match status" value="1"/>
</dbReference>
<dbReference type="Gene3D" id="1.25.40.10">
    <property type="entry name" value="Tetratricopeptide repeat domain"/>
    <property type="match status" value="1"/>
</dbReference>
<dbReference type="EMBL" id="GL377569">
    <property type="protein sequence ID" value="EFJ34643.1"/>
    <property type="molecule type" value="Genomic_DNA"/>
</dbReference>
<dbReference type="OrthoDB" id="185373at2759"/>
<gene>
    <name evidence="3" type="ORF">SELMODRAFT_26721</name>
</gene>
<protein>
    <recommendedName>
        <fullName evidence="5">Pentacotripeptide-repeat region of PRORP domain-containing protein</fullName>
    </recommendedName>
</protein>
<dbReference type="GO" id="GO:0003723">
    <property type="term" value="F:RNA binding"/>
    <property type="evidence" value="ECO:0007669"/>
    <property type="project" value="InterPro"/>
</dbReference>
<sequence length="155" mass="17071">TGITSAYAESGDLSAARALFERMPERNLAAWNAMIGAYSRNGLGQEALALFDSMRLHGERPDDITFVEVINACSHLGLVDRGCEAVRLMNHDYHGQMPTRDHFCCTVDLLARAGRVYDAEELLHTMPYLPDSVALNTLLSGCKMHGYVEAGRRVA</sequence>
<feature type="repeat" description="PPR" evidence="2">
    <location>
        <begin position="27"/>
        <end position="61"/>
    </location>
</feature>
<organism evidence="4">
    <name type="scientific">Selaginella moellendorffii</name>
    <name type="common">Spikemoss</name>
    <dbReference type="NCBI Taxonomy" id="88036"/>
    <lineage>
        <taxon>Eukaryota</taxon>
        <taxon>Viridiplantae</taxon>
        <taxon>Streptophyta</taxon>
        <taxon>Embryophyta</taxon>
        <taxon>Tracheophyta</taxon>
        <taxon>Lycopodiopsida</taxon>
        <taxon>Selaginellales</taxon>
        <taxon>Selaginellaceae</taxon>
        <taxon>Selaginella</taxon>
    </lineage>
</organism>
<dbReference type="PANTHER" id="PTHR47926">
    <property type="entry name" value="PENTATRICOPEPTIDE REPEAT-CONTAINING PROTEIN"/>
    <property type="match status" value="1"/>
</dbReference>
<dbReference type="Proteomes" id="UP000001514">
    <property type="component" value="Unassembled WGS sequence"/>
</dbReference>
<reference evidence="3 4" key="1">
    <citation type="journal article" date="2011" name="Science">
        <title>The Selaginella genome identifies genetic changes associated with the evolution of vascular plants.</title>
        <authorList>
            <person name="Banks J.A."/>
            <person name="Nishiyama T."/>
            <person name="Hasebe M."/>
            <person name="Bowman J.L."/>
            <person name="Gribskov M."/>
            <person name="dePamphilis C."/>
            <person name="Albert V.A."/>
            <person name="Aono N."/>
            <person name="Aoyama T."/>
            <person name="Ambrose B.A."/>
            <person name="Ashton N.W."/>
            <person name="Axtell M.J."/>
            <person name="Barker E."/>
            <person name="Barker M.S."/>
            <person name="Bennetzen J.L."/>
            <person name="Bonawitz N.D."/>
            <person name="Chapple C."/>
            <person name="Cheng C."/>
            <person name="Correa L.G."/>
            <person name="Dacre M."/>
            <person name="DeBarry J."/>
            <person name="Dreyer I."/>
            <person name="Elias M."/>
            <person name="Engstrom E.M."/>
            <person name="Estelle M."/>
            <person name="Feng L."/>
            <person name="Finet C."/>
            <person name="Floyd S.K."/>
            <person name="Frommer W.B."/>
            <person name="Fujita T."/>
            <person name="Gramzow L."/>
            <person name="Gutensohn M."/>
            <person name="Harholt J."/>
            <person name="Hattori M."/>
            <person name="Heyl A."/>
            <person name="Hirai T."/>
            <person name="Hiwatashi Y."/>
            <person name="Ishikawa M."/>
            <person name="Iwata M."/>
            <person name="Karol K.G."/>
            <person name="Koehler B."/>
            <person name="Kolukisaoglu U."/>
            <person name="Kubo M."/>
            <person name="Kurata T."/>
            <person name="Lalonde S."/>
            <person name="Li K."/>
            <person name="Li Y."/>
            <person name="Litt A."/>
            <person name="Lyons E."/>
            <person name="Manning G."/>
            <person name="Maruyama T."/>
            <person name="Michael T.P."/>
            <person name="Mikami K."/>
            <person name="Miyazaki S."/>
            <person name="Morinaga S."/>
            <person name="Murata T."/>
            <person name="Mueller-Roeber B."/>
            <person name="Nelson D.R."/>
            <person name="Obara M."/>
            <person name="Oguri Y."/>
            <person name="Olmstead R.G."/>
            <person name="Onodera N."/>
            <person name="Petersen B.L."/>
            <person name="Pils B."/>
            <person name="Prigge M."/>
            <person name="Rensing S.A."/>
            <person name="Riano-Pachon D.M."/>
            <person name="Roberts A.W."/>
            <person name="Sato Y."/>
            <person name="Scheller H.V."/>
            <person name="Schulz B."/>
            <person name="Schulz C."/>
            <person name="Shakirov E.V."/>
            <person name="Shibagaki N."/>
            <person name="Shinohara N."/>
            <person name="Shippen D.E."/>
            <person name="Soerensen I."/>
            <person name="Sotooka R."/>
            <person name="Sugimoto N."/>
            <person name="Sugita M."/>
            <person name="Sumikawa N."/>
            <person name="Tanurdzic M."/>
            <person name="Theissen G."/>
            <person name="Ulvskov P."/>
            <person name="Wakazuki S."/>
            <person name="Weng J.K."/>
            <person name="Willats W.W."/>
            <person name="Wipf D."/>
            <person name="Wolf P.G."/>
            <person name="Yang L."/>
            <person name="Zimmer A.D."/>
            <person name="Zhu Q."/>
            <person name="Mitros T."/>
            <person name="Hellsten U."/>
            <person name="Loque D."/>
            <person name="Otillar R."/>
            <person name="Salamov A."/>
            <person name="Schmutz J."/>
            <person name="Shapiro H."/>
            <person name="Lindquist E."/>
            <person name="Lucas S."/>
            <person name="Rokhsar D."/>
            <person name="Grigoriev I.V."/>
        </authorList>
    </citation>
    <scope>NUCLEOTIDE SEQUENCE [LARGE SCALE GENOMIC DNA]</scope>
</reference>
<feature type="non-terminal residue" evidence="3">
    <location>
        <position position="155"/>
    </location>
</feature>
<dbReference type="PROSITE" id="PS51375">
    <property type="entry name" value="PPR"/>
    <property type="match status" value="1"/>
</dbReference>
<dbReference type="STRING" id="88036.D8QYM3"/>
<dbReference type="Gramene" id="EFJ34643">
    <property type="protein sequence ID" value="EFJ34643"/>
    <property type="gene ID" value="SELMODRAFT_26721"/>
</dbReference>
<dbReference type="InParanoid" id="D8QYM3"/>
<dbReference type="KEGG" id="smo:SELMODRAFT_26721"/>
<dbReference type="AlphaFoldDB" id="D8QYM3"/>